<dbReference type="InterPro" id="IPR050861">
    <property type="entry name" value="Dihydroxyacetone_Kinase"/>
</dbReference>
<dbReference type="RefSeq" id="WP_092631445.1">
    <property type="nucleotide sequence ID" value="NZ_FNFM01000012.1"/>
</dbReference>
<name>A0A1G9ENH2_ACTMZ</name>
<dbReference type="Pfam" id="PF02734">
    <property type="entry name" value="Dak2"/>
    <property type="match status" value="1"/>
</dbReference>
<evidence type="ECO:0000256" key="3">
    <source>
        <dbReference type="ARBA" id="ARBA00022741"/>
    </source>
</evidence>
<evidence type="ECO:0000259" key="8">
    <source>
        <dbReference type="PROSITE" id="PS51480"/>
    </source>
</evidence>
<sequence length="574" mass="59567">MTLLYNDPARFTEDALRGFCELHANRVRAVPGGVVRSTPTPDAKVAVVIGGGSGHYPAFSGLVGPGFADGAVVGNIFTAPSAQQVHAVAEAAHSGGGVLLGYGNYAGDVMNFGAAQDRLRTEGIDCRTIVVTDDLASNEDANQRRGIAGDFAVFKIASAAAEEGMSLREVEHLARRANARTRSLGVAFDGCTLPGQHEPLFTVPEGRMALGLGIHGEPGISEVDMPAADEVADTLVDGVLTEAGDGDSSRVAVILNGLGATKHEEMFVLWSRIAAKLRAAGLTLVAPEVGELVTSLDMSGVSLTLVRLDEELERLWRAPADTPAYRKIGGDEATPARTPTTEAGGAATGETYPEADHESRECAATIAAVFHEIRRTVEDHAEELGRIDAIAADGDHGRGMLKGTTAAARAAELAHEAGAGAHSLLLRAAEAWEAEAGGTSGALWGAGLRSLAAALSDRGRPDQADLAGGVESFSASIERLGGAEVGDKTMLDALAPFTDTFGRTHSWREAAAAARTGAEGTAELAARTGRAKHLAERGLGTPDAGAVSFALIAETVAEVLRPRNEHPQRENTHE</sequence>
<comment type="pathway">
    <text evidence="1">Carbohydrate metabolism.</text>
</comment>
<dbReference type="Gene3D" id="1.25.40.340">
    <property type="match status" value="1"/>
</dbReference>
<dbReference type="FunFam" id="3.40.50.10440:FF:000003">
    <property type="entry name" value="Homodimeric dihydroxyacetone kinase"/>
    <property type="match status" value="1"/>
</dbReference>
<dbReference type="Proteomes" id="UP000199213">
    <property type="component" value="Unassembled WGS sequence"/>
</dbReference>
<dbReference type="GO" id="GO:0009758">
    <property type="term" value="P:carbohydrate utilization"/>
    <property type="evidence" value="ECO:0007669"/>
    <property type="project" value="UniProtKB-ARBA"/>
</dbReference>
<dbReference type="GO" id="GO:0019563">
    <property type="term" value="P:glycerol catabolic process"/>
    <property type="evidence" value="ECO:0007669"/>
    <property type="project" value="TreeGrafter"/>
</dbReference>
<dbReference type="GO" id="GO:0004371">
    <property type="term" value="F:glycerone kinase activity"/>
    <property type="evidence" value="ECO:0007669"/>
    <property type="project" value="InterPro"/>
</dbReference>
<organism evidence="10 11">
    <name type="scientific">Actinopolyspora mzabensis</name>
    <dbReference type="NCBI Taxonomy" id="995066"/>
    <lineage>
        <taxon>Bacteria</taxon>
        <taxon>Bacillati</taxon>
        <taxon>Actinomycetota</taxon>
        <taxon>Actinomycetes</taxon>
        <taxon>Actinopolysporales</taxon>
        <taxon>Actinopolysporaceae</taxon>
        <taxon>Actinopolyspora</taxon>
    </lineage>
</organism>
<dbReference type="GO" id="GO:0005524">
    <property type="term" value="F:ATP binding"/>
    <property type="evidence" value="ECO:0007669"/>
    <property type="project" value="UniProtKB-KW"/>
</dbReference>
<dbReference type="SMART" id="SM01120">
    <property type="entry name" value="Dak2"/>
    <property type="match status" value="1"/>
</dbReference>
<reference evidence="11" key="1">
    <citation type="submission" date="2016-10" db="EMBL/GenBank/DDBJ databases">
        <authorList>
            <person name="Varghese N."/>
            <person name="Submissions S."/>
        </authorList>
    </citation>
    <scope>NUCLEOTIDE SEQUENCE [LARGE SCALE GENOMIC DNA]</scope>
    <source>
        <strain evidence="11">DSM 45460</strain>
    </source>
</reference>
<dbReference type="PROSITE" id="PS51481">
    <property type="entry name" value="DHAK"/>
    <property type="match status" value="1"/>
</dbReference>
<keyword evidence="4 10" id="KW-0418">Kinase</keyword>
<evidence type="ECO:0000256" key="2">
    <source>
        <dbReference type="ARBA" id="ARBA00022679"/>
    </source>
</evidence>
<protein>
    <submittedName>
        <fullName evidence="10">Homodimeric dihydroxyacetone kinase</fullName>
    </submittedName>
</protein>
<gene>
    <name evidence="10" type="ORF">SAMN04487820_112161</name>
</gene>
<dbReference type="InterPro" id="IPR036117">
    <property type="entry name" value="DhaL_dom_sf"/>
</dbReference>
<evidence type="ECO:0000256" key="1">
    <source>
        <dbReference type="ARBA" id="ARBA00005007"/>
    </source>
</evidence>
<feature type="domain" description="DhaL" evidence="8">
    <location>
        <begin position="364"/>
        <end position="558"/>
    </location>
</feature>
<keyword evidence="3" id="KW-0547">Nucleotide-binding</keyword>
<keyword evidence="2" id="KW-0808">Transferase</keyword>
<dbReference type="PANTHER" id="PTHR28629">
    <property type="entry name" value="TRIOKINASE/FMN CYCLASE"/>
    <property type="match status" value="1"/>
</dbReference>
<dbReference type="NCBIfam" id="NF011049">
    <property type="entry name" value="PRK14479.1"/>
    <property type="match status" value="1"/>
</dbReference>
<dbReference type="Gene3D" id="3.30.1180.20">
    <property type="entry name" value="Dihydroxyacetone kinase, domain 2"/>
    <property type="match status" value="1"/>
</dbReference>
<dbReference type="Pfam" id="PF02733">
    <property type="entry name" value="Dak1"/>
    <property type="match status" value="1"/>
</dbReference>
<evidence type="ECO:0000259" key="9">
    <source>
        <dbReference type="PROSITE" id="PS51481"/>
    </source>
</evidence>
<dbReference type="GO" id="GO:0030246">
    <property type="term" value="F:carbohydrate binding"/>
    <property type="evidence" value="ECO:0007669"/>
    <property type="project" value="UniProtKB-ARBA"/>
</dbReference>
<keyword evidence="6" id="KW-0119">Carbohydrate metabolism</keyword>
<feature type="domain" description="DhaK" evidence="9">
    <location>
        <begin position="7"/>
        <end position="325"/>
    </location>
</feature>
<dbReference type="OrthoDB" id="9806345at2"/>
<evidence type="ECO:0000256" key="5">
    <source>
        <dbReference type="ARBA" id="ARBA00022840"/>
    </source>
</evidence>
<dbReference type="InterPro" id="IPR004006">
    <property type="entry name" value="DhaK_dom"/>
</dbReference>
<evidence type="ECO:0000256" key="6">
    <source>
        <dbReference type="ARBA" id="ARBA00023277"/>
    </source>
</evidence>
<dbReference type="InterPro" id="IPR004007">
    <property type="entry name" value="DhaL_dom"/>
</dbReference>
<dbReference type="FunFam" id="1.25.40.340:FF:000002">
    <property type="entry name" value="Dihydroxyacetone kinase, L subunit"/>
    <property type="match status" value="1"/>
</dbReference>
<dbReference type="SUPFAM" id="SSF101473">
    <property type="entry name" value="DhaL-like"/>
    <property type="match status" value="1"/>
</dbReference>
<evidence type="ECO:0000313" key="10">
    <source>
        <dbReference type="EMBL" id="SDK77555.1"/>
    </source>
</evidence>
<dbReference type="PANTHER" id="PTHR28629:SF4">
    <property type="entry name" value="TRIOKINASE_FMN CYCLASE"/>
    <property type="match status" value="1"/>
</dbReference>
<dbReference type="FunFam" id="3.30.1180.20:FF:000001">
    <property type="entry name" value="Dihydroxyacetone kinase 1"/>
    <property type="match status" value="1"/>
</dbReference>
<evidence type="ECO:0000313" key="11">
    <source>
        <dbReference type="Proteomes" id="UP000199213"/>
    </source>
</evidence>
<accession>A0A1G9ENH2</accession>
<dbReference type="PROSITE" id="PS51480">
    <property type="entry name" value="DHAL"/>
    <property type="match status" value="1"/>
</dbReference>
<dbReference type="AlphaFoldDB" id="A0A1G9ENH2"/>
<dbReference type="GO" id="GO:0019200">
    <property type="term" value="F:carbohydrate kinase activity"/>
    <property type="evidence" value="ECO:0007669"/>
    <property type="project" value="UniProtKB-ARBA"/>
</dbReference>
<dbReference type="SUPFAM" id="SSF82549">
    <property type="entry name" value="DAK1/DegV-like"/>
    <property type="match status" value="1"/>
</dbReference>
<dbReference type="Gene3D" id="3.40.50.10440">
    <property type="entry name" value="Dihydroxyacetone kinase, domain 1"/>
    <property type="match status" value="1"/>
</dbReference>
<evidence type="ECO:0000256" key="7">
    <source>
        <dbReference type="SAM" id="MobiDB-lite"/>
    </source>
</evidence>
<feature type="region of interest" description="Disordered" evidence="7">
    <location>
        <begin position="326"/>
        <end position="358"/>
    </location>
</feature>
<evidence type="ECO:0000256" key="4">
    <source>
        <dbReference type="ARBA" id="ARBA00022777"/>
    </source>
</evidence>
<dbReference type="EMBL" id="FNFM01000012">
    <property type="protein sequence ID" value="SDK77555.1"/>
    <property type="molecule type" value="Genomic_DNA"/>
</dbReference>
<feature type="compositionally biased region" description="Low complexity" evidence="7">
    <location>
        <begin position="332"/>
        <end position="352"/>
    </location>
</feature>
<dbReference type="GO" id="GO:0071322">
    <property type="term" value="P:cellular response to carbohydrate stimulus"/>
    <property type="evidence" value="ECO:0007669"/>
    <property type="project" value="UniProtKB-ARBA"/>
</dbReference>
<keyword evidence="11" id="KW-1185">Reference proteome</keyword>
<keyword evidence="5" id="KW-0067">ATP-binding</keyword>
<proteinExistence type="predicted"/>
<dbReference type="GO" id="GO:0005829">
    <property type="term" value="C:cytosol"/>
    <property type="evidence" value="ECO:0007669"/>
    <property type="project" value="TreeGrafter"/>
</dbReference>